<dbReference type="GO" id="GO:0005737">
    <property type="term" value="C:cytoplasm"/>
    <property type="evidence" value="ECO:0007669"/>
    <property type="project" value="UniProtKB-SubCell"/>
</dbReference>
<dbReference type="InterPro" id="IPR000962">
    <property type="entry name" value="Znf_DskA_TraR"/>
</dbReference>
<dbReference type="GO" id="GO:0010468">
    <property type="term" value="P:regulation of gene expression"/>
    <property type="evidence" value="ECO:0007669"/>
    <property type="project" value="UniProtKB-UniRule"/>
</dbReference>
<evidence type="ECO:0000256" key="5">
    <source>
        <dbReference type="HAMAP-Rule" id="MF_00926"/>
    </source>
</evidence>
<dbReference type="HAMAP" id="MF_00926">
    <property type="entry name" value="DksA"/>
    <property type="match status" value="1"/>
</dbReference>
<dbReference type="SUPFAM" id="SSF109635">
    <property type="entry name" value="DnaK suppressor protein DksA, alpha-hairpin domain"/>
    <property type="match status" value="1"/>
</dbReference>
<dbReference type="Pfam" id="PF01258">
    <property type="entry name" value="zf-dskA_traR"/>
    <property type="match status" value="1"/>
</dbReference>
<evidence type="ECO:0000256" key="3">
    <source>
        <dbReference type="ARBA" id="ARBA00022771"/>
    </source>
</evidence>
<comment type="subcellular location">
    <subcellularLocation>
        <location evidence="5">Cytoplasm</location>
    </subcellularLocation>
</comment>
<evidence type="ECO:0000259" key="9">
    <source>
        <dbReference type="Pfam" id="PF21157"/>
    </source>
</evidence>
<dbReference type="Gene3D" id="1.20.120.910">
    <property type="entry name" value="DksA, coiled-coil domain"/>
    <property type="match status" value="1"/>
</dbReference>
<comment type="function">
    <text evidence="5">Transcription factor that acts by binding directly to the RNA polymerase (RNAP). Required for negative regulation of rRNA expression and positive regulation of several amino acid biosynthesis promoters.</text>
</comment>
<dbReference type="KEGG" id="fil:BN1229_v1_2914"/>
<evidence type="ECO:0000256" key="2">
    <source>
        <dbReference type="ARBA" id="ARBA00022723"/>
    </source>
</evidence>
<dbReference type="SUPFAM" id="SSF57716">
    <property type="entry name" value="Glucocorticoid receptor-like (DNA-binding domain)"/>
    <property type="match status" value="1"/>
</dbReference>
<evidence type="ECO:0000313" key="11">
    <source>
        <dbReference type="Proteomes" id="UP000033187"/>
    </source>
</evidence>
<evidence type="ECO:0000256" key="6">
    <source>
        <dbReference type="PROSITE-ProRule" id="PRU00510"/>
    </source>
</evidence>
<dbReference type="InterPro" id="IPR012784">
    <property type="entry name" value="DksA_RNA_pol-bd"/>
</dbReference>
<sequence length="183" mass="21012">MHGALVDGYRNVNDLLLEALMSKRDTTKTAGENAPRGQDAQRAAASSIVLEEGYRPSDDEPFMNDRQRAYFRRKLLNWKEEIIRETRETLAGMYEDATQHADLADRATSETDRALELRARDRQRKLVSKIDAALARIDDGSYGYCEETGEPIGLKRLDARPIATLSLEAQERHERRERVYRED</sequence>
<proteinExistence type="inferred from homology"/>
<feature type="region of interest" description="Disordered" evidence="7">
    <location>
        <begin position="26"/>
        <end position="46"/>
    </location>
</feature>
<feature type="domain" description="Zinc finger DksA/TraR C4-type" evidence="8">
    <location>
        <begin position="140"/>
        <end position="175"/>
    </location>
</feature>
<evidence type="ECO:0000256" key="4">
    <source>
        <dbReference type="ARBA" id="ARBA00022833"/>
    </source>
</evidence>
<dbReference type="PROSITE" id="PS51128">
    <property type="entry name" value="ZF_DKSA_2"/>
    <property type="match status" value="1"/>
</dbReference>
<gene>
    <name evidence="5" type="primary">dksA</name>
    <name evidence="10" type="ORF">YBN1229_v1_3003</name>
</gene>
<dbReference type="PROSITE" id="PS01102">
    <property type="entry name" value="ZF_DKSA_1"/>
    <property type="match status" value="1"/>
</dbReference>
<name>A0A0D6JIU9_9HYPH</name>
<reference evidence="11" key="1">
    <citation type="submission" date="2015-02" db="EMBL/GenBank/DDBJ databases">
        <authorList>
            <person name="Chooi Y.-H."/>
        </authorList>
    </citation>
    <scope>NUCLEOTIDE SEQUENCE [LARGE SCALE GENOMIC DNA]</scope>
    <source>
        <strain evidence="11">strain Y</strain>
    </source>
</reference>
<dbReference type="PANTHER" id="PTHR33823">
    <property type="entry name" value="RNA POLYMERASE-BINDING TRANSCRIPTION FACTOR DKSA-RELATED"/>
    <property type="match status" value="1"/>
</dbReference>
<keyword evidence="1 5" id="KW-0963">Cytoplasm</keyword>
<keyword evidence="11" id="KW-1185">Reference proteome</keyword>
<evidence type="ECO:0000256" key="1">
    <source>
        <dbReference type="ARBA" id="ARBA00022490"/>
    </source>
</evidence>
<evidence type="ECO:0000256" key="7">
    <source>
        <dbReference type="SAM" id="MobiDB-lite"/>
    </source>
</evidence>
<dbReference type="NCBIfam" id="TIGR02420">
    <property type="entry name" value="dksA"/>
    <property type="match status" value="1"/>
</dbReference>
<comment type="subunit">
    <text evidence="5">Interacts directly with the RNA polymerase.</text>
</comment>
<comment type="caution">
    <text evidence="5">Lacks conserved residue(s) required for the propagation of feature annotation.</text>
</comment>
<dbReference type="InterPro" id="IPR020458">
    <property type="entry name" value="Znf_DskA_TraR_CS"/>
</dbReference>
<dbReference type="InterPro" id="IPR048489">
    <property type="entry name" value="DksA_N"/>
</dbReference>
<keyword evidence="4 5" id="KW-0862">Zinc</keyword>
<protein>
    <recommendedName>
        <fullName evidence="5">RNA polymerase-binding transcription factor DksA</fullName>
    </recommendedName>
</protein>
<dbReference type="InterPro" id="IPR037187">
    <property type="entry name" value="DnaK_N"/>
</dbReference>
<feature type="domain" description="DnaK suppressor protein DksA N-terminal" evidence="9">
    <location>
        <begin position="67"/>
        <end position="137"/>
    </location>
</feature>
<evidence type="ECO:0000313" key="10">
    <source>
        <dbReference type="EMBL" id="CPR21333.1"/>
    </source>
</evidence>
<dbReference type="EMBL" id="LN829119">
    <property type="protein sequence ID" value="CPR21333.1"/>
    <property type="molecule type" value="Genomic_DNA"/>
</dbReference>
<keyword evidence="2 5" id="KW-0479">Metal-binding</keyword>
<dbReference type="PANTHER" id="PTHR33823:SF2">
    <property type="entry name" value="RNA POLYMERASE-BINDING TRANSCRIPTION FACTOR DKSA"/>
    <property type="match status" value="1"/>
</dbReference>
<evidence type="ECO:0000259" key="8">
    <source>
        <dbReference type="Pfam" id="PF01258"/>
    </source>
</evidence>
<comment type="similarity">
    <text evidence="5">Belongs to the DksA family.</text>
</comment>
<dbReference type="Pfam" id="PF21157">
    <property type="entry name" value="DksA_N"/>
    <property type="match status" value="1"/>
</dbReference>
<dbReference type="KEGG" id="fiy:BN1229_v1_3003"/>
<feature type="zinc finger region" description="dksA C4-type" evidence="6">
    <location>
        <begin position="145"/>
        <end position="169"/>
    </location>
</feature>
<dbReference type="GO" id="GO:0008270">
    <property type="term" value="F:zinc ion binding"/>
    <property type="evidence" value="ECO:0007669"/>
    <property type="project" value="UniProtKB-UniRule"/>
</dbReference>
<accession>A0A0D6JIU9</accession>
<dbReference type="AlphaFoldDB" id="A0A0D6JIU9"/>
<organism evidence="10 11">
    <name type="scientific">Candidatus Filomicrobium marinum</name>
    <dbReference type="NCBI Taxonomy" id="1608628"/>
    <lineage>
        <taxon>Bacteria</taxon>
        <taxon>Pseudomonadati</taxon>
        <taxon>Pseudomonadota</taxon>
        <taxon>Alphaproteobacteria</taxon>
        <taxon>Hyphomicrobiales</taxon>
        <taxon>Hyphomicrobiaceae</taxon>
        <taxon>Filomicrobium</taxon>
    </lineage>
</organism>
<dbReference type="Proteomes" id="UP000033187">
    <property type="component" value="Chromosome 1"/>
</dbReference>
<keyword evidence="3 5" id="KW-0863">Zinc-finger</keyword>